<evidence type="ECO:0000313" key="2">
    <source>
        <dbReference type="Proteomes" id="UP001157069"/>
    </source>
</evidence>
<comment type="caution">
    <text evidence="1">The sequence shown here is derived from an EMBL/GenBank/DDBJ whole genome shotgun (WGS) entry which is preliminary data.</text>
</comment>
<name>A0ABQ6JWM0_9MICO</name>
<proteinExistence type="predicted"/>
<sequence length="209" mass="22835">MDFELLYRFFTESHDALVDGPGELDLAVANTVVWACAVDEALEASGGENYKLARSADAHGAVLVGLRLARNAILHGQSFAVRYQGLEYPLKYPLFYGPLVWRSYGDLIANAGLRKPGRPASQSSWIASSASTRRVCAPRSQPSRLLASQKACRRDPMCTSRTVPMRRPVRSVTGSGAPILRIYVRLPRLPTSVRRSWSGELAPGSTFAA</sequence>
<accession>A0ABQ6JWM0</accession>
<evidence type="ECO:0008006" key="3">
    <source>
        <dbReference type="Google" id="ProtNLM"/>
    </source>
</evidence>
<reference evidence="2" key="1">
    <citation type="journal article" date="2019" name="Int. J. Syst. Evol. Microbiol.">
        <title>The Global Catalogue of Microorganisms (GCM) 10K type strain sequencing project: providing services to taxonomists for standard genome sequencing and annotation.</title>
        <authorList>
            <consortium name="The Broad Institute Genomics Platform"/>
            <consortium name="The Broad Institute Genome Sequencing Center for Infectious Disease"/>
            <person name="Wu L."/>
            <person name="Ma J."/>
        </authorList>
    </citation>
    <scope>NUCLEOTIDE SEQUENCE [LARGE SCALE GENOMIC DNA]</scope>
    <source>
        <strain evidence="2">NBRC 108755</strain>
    </source>
</reference>
<dbReference type="EMBL" id="BSVA01000001">
    <property type="protein sequence ID" value="GMA91489.1"/>
    <property type="molecule type" value="Genomic_DNA"/>
</dbReference>
<dbReference type="Proteomes" id="UP001157069">
    <property type="component" value="Unassembled WGS sequence"/>
</dbReference>
<keyword evidence="2" id="KW-1185">Reference proteome</keyword>
<protein>
    <recommendedName>
        <fullName evidence="3">Apea-like HEPN domain-containing protein</fullName>
    </recommendedName>
</protein>
<organism evidence="1 2">
    <name type="scientific">Homoserinibacter gongjuensis</name>
    <dbReference type="NCBI Taxonomy" id="1162968"/>
    <lineage>
        <taxon>Bacteria</taxon>
        <taxon>Bacillati</taxon>
        <taxon>Actinomycetota</taxon>
        <taxon>Actinomycetes</taxon>
        <taxon>Micrococcales</taxon>
        <taxon>Microbacteriaceae</taxon>
        <taxon>Homoserinibacter</taxon>
    </lineage>
</organism>
<gene>
    <name evidence="1" type="ORF">GCM10025869_20180</name>
</gene>
<evidence type="ECO:0000313" key="1">
    <source>
        <dbReference type="EMBL" id="GMA91489.1"/>
    </source>
</evidence>